<evidence type="ECO:0000313" key="1">
    <source>
        <dbReference type="EMBL" id="RAK57175.1"/>
    </source>
</evidence>
<gene>
    <name evidence="1" type="ORF">DJ018_04275</name>
</gene>
<dbReference type="Pfam" id="PF11159">
    <property type="entry name" value="DUF2939"/>
    <property type="match status" value="1"/>
</dbReference>
<evidence type="ECO:0000313" key="2">
    <source>
        <dbReference type="Proteomes" id="UP000249725"/>
    </source>
</evidence>
<organism evidence="1 2">
    <name type="scientific">Phenylobacterium deserti</name>
    <dbReference type="NCBI Taxonomy" id="1914756"/>
    <lineage>
        <taxon>Bacteria</taxon>
        <taxon>Pseudomonadati</taxon>
        <taxon>Pseudomonadota</taxon>
        <taxon>Alphaproteobacteria</taxon>
        <taxon>Caulobacterales</taxon>
        <taxon>Caulobacteraceae</taxon>
        <taxon>Phenylobacterium</taxon>
    </lineage>
</organism>
<dbReference type="OrthoDB" id="7210552at2"/>
<sequence length="179" mass="18877">MLRTGRVLALAALALAAASCGGKPEKDAAADVQTFLAAVQQRDVAEFERAIDRPAVRGVLRAQMVELSRAAGLEVEGGPSEFALNRMIGPDNLQLVDAASGQPMMSPPTVEQVRPMLKTVEKGVVCLHDGTPQQGCLLTFQKQKGGTKDEAGETRQAGWRLTGMPANHLQIAIAPPPAS</sequence>
<proteinExistence type="predicted"/>
<dbReference type="InterPro" id="IPR021330">
    <property type="entry name" value="DUF2939"/>
</dbReference>
<dbReference type="RefSeq" id="WP_111513627.1">
    <property type="nucleotide sequence ID" value="NZ_QFYR01000001.1"/>
</dbReference>
<dbReference type="EMBL" id="QFYR01000001">
    <property type="protein sequence ID" value="RAK57175.1"/>
    <property type="molecule type" value="Genomic_DNA"/>
</dbReference>
<name>A0A328AS80_9CAUL</name>
<keyword evidence="2" id="KW-1185">Reference proteome</keyword>
<dbReference type="AlphaFoldDB" id="A0A328AS80"/>
<reference evidence="2" key="1">
    <citation type="submission" date="2018-05" db="EMBL/GenBank/DDBJ databases">
        <authorList>
            <person name="Li X."/>
        </authorList>
    </citation>
    <scope>NUCLEOTIDE SEQUENCE [LARGE SCALE GENOMIC DNA]</scope>
    <source>
        <strain evidence="2">YIM 73061</strain>
    </source>
</reference>
<dbReference type="Proteomes" id="UP000249725">
    <property type="component" value="Unassembled WGS sequence"/>
</dbReference>
<evidence type="ECO:0008006" key="3">
    <source>
        <dbReference type="Google" id="ProtNLM"/>
    </source>
</evidence>
<comment type="caution">
    <text evidence="1">The sequence shown here is derived from an EMBL/GenBank/DDBJ whole genome shotgun (WGS) entry which is preliminary data.</text>
</comment>
<protein>
    <recommendedName>
        <fullName evidence="3">DUF2939 domain-containing protein</fullName>
    </recommendedName>
</protein>
<dbReference type="PROSITE" id="PS51257">
    <property type="entry name" value="PROKAR_LIPOPROTEIN"/>
    <property type="match status" value="1"/>
</dbReference>
<accession>A0A328AS80</accession>